<dbReference type="PANTHER" id="PTHR32309">
    <property type="entry name" value="TYROSINE-PROTEIN KINASE"/>
    <property type="match status" value="1"/>
</dbReference>
<organism evidence="4 5">
    <name type="scientific">Chitinophaga jiangningensis</name>
    <dbReference type="NCBI Taxonomy" id="1419482"/>
    <lineage>
        <taxon>Bacteria</taxon>
        <taxon>Pseudomonadati</taxon>
        <taxon>Bacteroidota</taxon>
        <taxon>Chitinophagia</taxon>
        <taxon>Chitinophagales</taxon>
        <taxon>Chitinophagaceae</taxon>
        <taxon>Chitinophaga</taxon>
    </lineage>
</organism>
<dbReference type="Gene3D" id="3.40.50.300">
    <property type="entry name" value="P-loop containing nucleotide triphosphate hydrolases"/>
    <property type="match status" value="1"/>
</dbReference>
<dbReference type="InterPro" id="IPR027417">
    <property type="entry name" value="P-loop_NTPase"/>
</dbReference>
<sequence length="733" mass="82447">MDIIYFLKALLKKKWLILISSMLAVVAAFMFTRNKPKLYVSSSQMATGLTYTDQIRLRDDHVGMFEIDQKFDGIITTITSPIVISLLSYNLLLHDMGGKGQPFRTLKEGQANHPLLKNADKAKVLALCQQKHDSMQMLSAYRPNERELQDILKLYGYDYESLRGGLTAGRMGRTDYIDLTYRSENPELSAYIVNRLYAEFIRYYRSQRTEQNVENVETFANLVEQKKLELDQKVEALRAYKASERVLNVDAASGSEMEQIKGFEKKLFDERANMNTLQASLENINGQLTLAGSGKTVYNTSNNADIITLRRQINDLNETYLKQGGTDEAMEAKLKSLRGQLQNKLDQLTVVTGKNVVSADELQQQKGSLLAQIKATNMNIATLESRISALRGTLGSYASKEATVGSLQQEVTMAQEDYNKLKEKLNAAIDNRTVPQDGFKQSLIGQPAIRPESSKRLIIMGLSGVSVFFLSVLAILFIEFLDNSLKSPSIFERSVDLKLISSINQTDLHKFSILEILQKREALGPGVKKQRQNTFRELLRKLRYEVEHSGKQIFLFTSTESQQGKTTLTQALAYSLSLSNRKVLIIDTNFCNNDLTVQLEAKPTLETLSIPPGQFSIDKVRDYVTRYPSEGVEVIGCKGGDYTPSEILPENHLLNYLPELAQHYDFILLEGAPLNDYTDSKELVNYVQGVIAIFSSQGTLNQTSKESIQFLHGLGDKCIGAVLNKVKEDYLEL</sequence>
<accession>A0A1M7MPE4</accession>
<dbReference type="STRING" id="1419482.SAMN05444266_11421"/>
<keyword evidence="2" id="KW-0472">Membrane</keyword>
<feature type="coiled-coil region" evidence="1">
    <location>
        <begin position="404"/>
        <end position="431"/>
    </location>
</feature>
<dbReference type="SUPFAM" id="SSF52540">
    <property type="entry name" value="P-loop containing nucleoside triphosphate hydrolases"/>
    <property type="match status" value="1"/>
</dbReference>
<proteinExistence type="predicted"/>
<feature type="domain" description="CobQ/CobB/MinD/ParA nucleotide binding" evidence="3">
    <location>
        <begin position="555"/>
        <end position="729"/>
    </location>
</feature>
<evidence type="ECO:0000313" key="5">
    <source>
        <dbReference type="Proteomes" id="UP000184420"/>
    </source>
</evidence>
<dbReference type="PANTHER" id="PTHR32309:SF31">
    <property type="entry name" value="CAPSULAR EXOPOLYSACCHARIDE FAMILY"/>
    <property type="match status" value="1"/>
</dbReference>
<dbReference type="InterPro" id="IPR002586">
    <property type="entry name" value="CobQ/CobB/MinD/ParA_Nub-bd_dom"/>
</dbReference>
<dbReference type="InterPro" id="IPR050445">
    <property type="entry name" value="Bact_polysacc_biosynth/exp"/>
</dbReference>
<feature type="coiled-coil region" evidence="1">
    <location>
        <begin position="327"/>
        <end position="379"/>
    </location>
</feature>
<evidence type="ECO:0000313" key="4">
    <source>
        <dbReference type="EMBL" id="SHM92852.1"/>
    </source>
</evidence>
<feature type="transmembrane region" description="Helical" evidence="2">
    <location>
        <begin position="457"/>
        <end position="478"/>
    </location>
</feature>
<evidence type="ECO:0000256" key="1">
    <source>
        <dbReference type="SAM" id="Coils"/>
    </source>
</evidence>
<protein>
    <submittedName>
        <fullName evidence="4">Uncharacterized protein involved in exopolysaccharide biosynthesis</fullName>
    </submittedName>
</protein>
<evidence type="ECO:0000256" key="2">
    <source>
        <dbReference type="SAM" id="Phobius"/>
    </source>
</evidence>
<keyword evidence="2" id="KW-0812">Transmembrane</keyword>
<keyword evidence="1" id="KW-0175">Coiled coil</keyword>
<dbReference type="Pfam" id="PF01656">
    <property type="entry name" value="CbiA"/>
    <property type="match status" value="1"/>
</dbReference>
<reference evidence="4 5" key="1">
    <citation type="submission" date="2016-11" db="EMBL/GenBank/DDBJ databases">
        <authorList>
            <person name="Jaros S."/>
            <person name="Januszkiewicz K."/>
            <person name="Wedrychowicz H."/>
        </authorList>
    </citation>
    <scope>NUCLEOTIDE SEQUENCE [LARGE SCALE GENOMIC DNA]</scope>
    <source>
        <strain evidence="4 5">DSM 27406</strain>
    </source>
</reference>
<keyword evidence="5" id="KW-1185">Reference proteome</keyword>
<feature type="transmembrane region" description="Helical" evidence="2">
    <location>
        <begin position="15"/>
        <end position="32"/>
    </location>
</feature>
<dbReference type="EMBL" id="FRBL01000014">
    <property type="protein sequence ID" value="SHM92852.1"/>
    <property type="molecule type" value="Genomic_DNA"/>
</dbReference>
<dbReference type="OrthoDB" id="972983at2"/>
<name>A0A1M7MPE4_9BACT</name>
<evidence type="ECO:0000259" key="3">
    <source>
        <dbReference type="Pfam" id="PF01656"/>
    </source>
</evidence>
<dbReference type="Proteomes" id="UP000184420">
    <property type="component" value="Unassembled WGS sequence"/>
</dbReference>
<gene>
    <name evidence="4" type="ORF">SAMN05444266_11421</name>
</gene>
<dbReference type="RefSeq" id="WP_073087474.1">
    <property type="nucleotide sequence ID" value="NZ_FRBL01000014.1"/>
</dbReference>
<keyword evidence="2" id="KW-1133">Transmembrane helix</keyword>
<dbReference type="AlphaFoldDB" id="A0A1M7MPE4"/>